<proteinExistence type="inferred from homology"/>
<feature type="transmembrane region" description="Helical" evidence="8">
    <location>
        <begin position="257"/>
        <end position="279"/>
    </location>
</feature>
<evidence type="ECO:0000313" key="10">
    <source>
        <dbReference type="Proteomes" id="UP000694843"/>
    </source>
</evidence>
<dbReference type="CDD" id="cd02620">
    <property type="entry name" value="Peptidase_C1A_CathepsinB"/>
    <property type="match status" value="2"/>
</dbReference>
<evidence type="ECO:0000259" key="9">
    <source>
        <dbReference type="SMART" id="SM00645"/>
    </source>
</evidence>
<dbReference type="PROSITE" id="PS00639">
    <property type="entry name" value="THIOL_PROTEASE_HIS"/>
    <property type="match status" value="2"/>
</dbReference>
<keyword evidence="2" id="KW-0645">Protease</keyword>
<reference evidence="11" key="1">
    <citation type="submission" date="2025-08" db="UniProtKB">
        <authorList>
            <consortium name="RefSeq"/>
        </authorList>
    </citation>
    <scope>IDENTIFICATION</scope>
    <source>
        <tissue evidence="11">Whole organism</tissue>
    </source>
</reference>
<dbReference type="FunFam" id="3.90.70.10:FF:000031">
    <property type="entry name" value="Cathepsin B"/>
    <property type="match status" value="2"/>
</dbReference>
<dbReference type="Pfam" id="PF00112">
    <property type="entry name" value="Peptidase_C1"/>
    <property type="match status" value="2"/>
</dbReference>
<evidence type="ECO:0000256" key="5">
    <source>
        <dbReference type="ARBA" id="ARBA00022807"/>
    </source>
</evidence>
<evidence type="ECO:0000256" key="7">
    <source>
        <dbReference type="ARBA" id="ARBA00023157"/>
    </source>
</evidence>
<dbReference type="GO" id="GO:0006508">
    <property type="term" value="P:proteolysis"/>
    <property type="evidence" value="ECO:0007669"/>
    <property type="project" value="UniProtKB-KW"/>
</dbReference>
<evidence type="ECO:0000256" key="1">
    <source>
        <dbReference type="ARBA" id="ARBA00008455"/>
    </source>
</evidence>
<dbReference type="InterPro" id="IPR000668">
    <property type="entry name" value="Peptidase_C1A_C"/>
</dbReference>
<dbReference type="Gene3D" id="3.90.70.10">
    <property type="entry name" value="Cysteine proteinases"/>
    <property type="match status" value="2"/>
</dbReference>
<keyword evidence="8" id="KW-0472">Membrane</keyword>
<dbReference type="GeneID" id="108680239"/>
<dbReference type="Proteomes" id="UP000694843">
    <property type="component" value="Unplaced"/>
</dbReference>
<accession>A0A979FMY1</accession>
<evidence type="ECO:0000256" key="4">
    <source>
        <dbReference type="ARBA" id="ARBA00022801"/>
    </source>
</evidence>
<evidence type="ECO:0000313" key="11">
    <source>
        <dbReference type="RefSeq" id="XP_047737544.1"/>
    </source>
</evidence>
<dbReference type="InterPro" id="IPR025660">
    <property type="entry name" value="Pept_his_AS"/>
</dbReference>
<keyword evidence="10" id="KW-1185">Reference proteome</keyword>
<evidence type="ECO:0000256" key="8">
    <source>
        <dbReference type="SAM" id="Phobius"/>
    </source>
</evidence>
<protein>
    <submittedName>
        <fullName evidence="11">Uncharacterized protein LOC108680239</fullName>
    </submittedName>
</protein>
<keyword evidence="5" id="KW-0788">Thiol protease</keyword>
<keyword evidence="8" id="KW-0812">Transmembrane</keyword>
<gene>
    <name evidence="11" type="primary">LOC108680239</name>
</gene>
<dbReference type="InterPro" id="IPR013128">
    <property type="entry name" value="Peptidase_C1A"/>
</dbReference>
<dbReference type="OrthoDB" id="640249at2759"/>
<keyword evidence="3" id="KW-0732">Signal</keyword>
<dbReference type="PANTHER" id="PTHR12411">
    <property type="entry name" value="CYSTEINE PROTEASE FAMILY C1-RELATED"/>
    <property type="match status" value="1"/>
</dbReference>
<keyword evidence="7" id="KW-1015">Disulfide bond</keyword>
<keyword evidence="4" id="KW-0378">Hydrolase</keyword>
<evidence type="ECO:0000256" key="3">
    <source>
        <dbReference type="ARBA" id="ARBA00022729"/>
    </source>
</evidence>
<evidence type="ECO:0000256" key="6">
    <source>
        <dbReference type="ARBA" id="ARBA00023145"/>
    </source>
</evidence>
<dbReference type="KEGG" id="hazt:108680239"/>
<dbReference type="GO" id="GO:0008234">
    <property type="term" value="F:cysteine-type peptidase activity"/>
    <property type="evidence" value="ECO:0007669"/>
    <property type="project" value="UniProtKB-KW"/>
</dbReference>
<dbReference type="OMA" id="HTYEAIN"/>
<dbReference type="SUPFAM" id="SSF54001">
    <property type="entry name" value="Cysteine proteinases"/>
    <property type="match status" value="2"/>
</dbReference>
<comment type="similarity">
    <text evidence="1">Belongs to the peptidase C1 family.</text>
</comment>
<feature type="domain" description="Peptidase C1A papain C-terminal" evidence="9">
    <location>
        <begin position="1"/>
        <end position="208"/>
    </location>
</feature>
<keyword evidence="8" id="KW-1133">Transmembrane helix</keyword>
<dbReference type="SMART" id="SM00645">
    <property type="entry name" value="Pept_C1"/>
    <property type="match status" value="2"/>
</dbReference>
<organism evidence="10 11">
    <name type="scientific">Hyalella azteca</name>
    <name type="common">Amphipod</name>
    <dbReference type="NCBI Taxonomy" id="294128"/>
    <lineage>
        <taxon>Eukaryota</taxon>
        <taxon>Metazoa</taxon>
        <taxon>Ecdysozoa</taxon>
        <taxon>Arthropoda</taxon>
        <taxon>Crustacea</taxon>
        <taxon>Multicrustacea</taxon>
        <taxon>Malacostraca</taxon>
        <taxon>Eumalacostraca</taxon>
        <taxon>Peracarida</taxon>
        <taxon>Amphipoda</taxon>
        <taxon>Senticaudata</taxon>
        <taxon>Talitrida</taxon>
        <taxon>Talitroidea</taxon>
        <taxon>Hyalellidae</taxon>
        <taxon>Hyalella</taxon>
    </lineage>
</organism>
<dbReference type="RefSeq" id="XP_047737544.1">
    <property type="nucleotide sequence ID" value="XM_047881588.1"/>
</dbReference>
<sequence>MTDRHCIAYKTQFHYSAEDLLSCCTDCGDGCDGGWPQIAFTFWLDEGIVSGGNFESKTGCQPYVVPACEHHVDGPRPNCDDIDFNTPQCLRSCIPEYNSSYADDKHSASKVYQLSSEDDILKDLVEHGPLEASFDVYEDFLHYKSGVYHHVSGDLLGGHAVKVIGYGVENDIPYYLCSNSWNTDWGDNGFFKIKRDEMNNAMYTGIPRVTTMTKIKTSGDQKPRADEAKIVIVSPAETADERTDMDNELRNLTRSHINLLCVVRMLIYMLGMLFLLMILREFYDPKIKAGRNFPTSTSMRVLRRMMGVKEERQFQGSSSAHKLPSLFSQAFAAVEAMTDRHCIAFKTQFRFSAEDVLTCCSDCGHGCNGGIPEKAFSFWRDEGIVSGGSFDSKSGCQPYVVAPCEHIVDGPRPNCDDIDTLTPQCFRSCIPEYNSSYANDKHFASEVYQLNSEADIMRDLVEHGPLEAVFNIYEDFLHFKSGVYHYVEGGWLGGHAVKVIGYGVENDLPYYLCSNSWNTDWGDNGFFKIGRVDMSPVMYSGIPKPVPSA</sequence>
<keyword evidence="6" id="KW-0865">Zymogen</keyword>
<feature type="domain" description="Peptidase C1A papain C-terminal" evidence="9">
    <location>
        <begin position="295"/>
        <end position="542"/>
    </location>
</feature>
<name>A0A979FMY1_HYAAZ</name>
<dbReference type="AlphaFoldDB" id="A0A979FMY1"/>
<dbReference type="InterPro" id="IPR038765">
    <property type="entry name" value="Papain-like_cys_pep_sf"/>
</dbReference>
<evidence type="ECO:0000256" key="2">
    <source>
        <dbReference type="ARBA" id="ARBA00022670"/>
    </source>
</evidence>